<dbReference type="Proteomes" id="UP000295727">
    <property type="component" value="Chromosome 1"/>
</dbReference>
<accession>A0A4P7CNN2</accession>
<dbReference type="AlphaFoldDB" id="A0A4P7CNN2"/>
<dbReference type="OrthoDB" id="8970472at2"/>
<dbReference type="EMBL" id="CP038148">
    <property type="protein sequence ID" value="QBQ97388.1"/>
    <property type="molecule type" value="Genomic_DNA"/>
</dbReference>
<gene>
    <name evidence="2" type="ORF">E1956_09525</name>
</gene>
<protein>
    <recommendedName>
        <fullName evidence="4">Outer membrane lipoprotein-sorting protein</fullName>
    </recommendedName>
</protein>
<name>A0A4P7CNN2_9BURK</name>
<organism evidence="2 3">
    <name type="scientific">Paraburkholderia pallida</name>
    <dbReference type="NCBI Taxonomy" id="2547399"/>
    <lineage>
        <taxon>Bacteria</taxon>
        <taxon>Pseudomonadati</taxon>
        <taxon>Pseudomonadota</taxon>
        <taxon>Betaproteobacteria</taxon>
        <taxon>Burkholderiales</taxon>
        <taxon>Burkholderiaceae</taxon>
        <taxon>Paraburkholderia</taxon>
    </lineage>
</organism>
<evidence type="ECO:0000313" key="3">
    <source>
        <dbReference type="Proteomes" id="UP000295727"/>
    </source>
</evidence>
<feature type="signal peptide" evidence="1">
    <location>
        <begin position="1"/>
        <end position="20"/>
    </location>
</feature>
<reference evidence="2 3" key="1">
    <citation type="submission" date="2019-03" db="EMBL/GenBank/DDBJ databases">
        <title>Paraburkholderia sp. 7MH5, isolated from subtropical forest soil.</title>
        <authorList>
            <person name="Gao Z.-H."/>
            <person name="Qiu L.-H."/>
        </authorList>
    </citation>
    <scope>NUCLEOTIDE SEQUENCE [LARGE SCALE GENOMIC DNA]</scope>
    <source>
        <strain evidence="2 3">7MH5</strain>
    </source>
</reference>
<dbReference type="RefSeq" id="WP_134748364.1">
    <property type="nucleotide sequence ID" value="NZ_CP038148.1"/>
</dbReference>
<dbReference type="KEGG" id="ppai:E1956_09525"/>
<dbReference type="PROSITE" id="PS51257">
    <property type="entry name" value="PROKAR_LIPOPROTEIN"/>
    <property type="match status" value="1"/>
</dbReference>
<evidence type="ECO:0000256" key="1">
    <source>
        <dbReference type="SAM" id="SignalP"/>
    </source>
</evidence>
<evidence type="ECO:0000313" key="2">
    <source>
        <dbReference type="EMBL" id="QBQ97388.1"/>
    </source>
</evidence>
<keyword evidence="1" id="KW-0732">Signal</keyword>
<evidence type="ECO:0008006" key="4">
    <source>
        <dbReference type="Google" id="ProtNLM"/>
    </source>
</evidence>
<proteinExistence type="predicted"/>
<keyword evidence="3" id="KW-1185">Reference proteome</keyword>
<sequence length="238" mass="26553">MRIFKYIAILFPIASSCAYAETIYKSYDTFYTDQPGVVFKSPLKRDMGSVYSNTGDDGVYTELQSTIDGRAVTIQVAPNHLSINKRQYRFTQATIFPNEHATDIYPDDANVFVTERIGNRPPLLCMEGHGSGSGEANRHQQIYVLVDPLSSKSVLLHLPSLLSSCRAVLAAANGQIAFPKNSYLVDEAQGTRTGLVLSYFTFERGKFMPTGNEIRLHFVSPENPFSFSRESKLLPKVH</sequence>
<feature type="chain" id="PRO_5020425780" description="Outer membrane lipoprotein-sorting protein" evidence="1">
    <location>
        <begin position="21"/>
        <end position="238"/>
    </location>
</feature>